<reference evidence="1" key="1">
    <citation type="journal article" date="2014" name="Front. Microbiol.">
        <title>High frequency of phylogenetically diverse reductive dehalogenase-homologous genes in deep subseafloor sedimentary metagenomes.</title>
        <authorList>
            <person name="Kawai M."/>
            <person name="Futagami T."/>
            <person name="Toyoda A."/>
            <person name="Takaki Y."/>
            <person name="Nishi S."/>
            <person name="Hori S."/>
            <person name="Arai W."/>
            <person name="Tsubouchi T."/>
            <person name="Morono Y."/>
            <person name="Uchiyama I."/>
            <person name="Ito T."/>
            <person name="Fujiyama A."/>
            <person name="Inagaki F."/>
            <person name="Takami H."/>
        </authorList>
    </citation>
    <scope>NUCLEOTIDE SEQUENCE</scope>
    <source>
        <strain evidence="1">Expedition CK06-06</strain>
    </source>
</reference>
<feature type="non-terminal residue" evidence="1">
    <location>
        <position position="259"/>
    </location>
</feature>
<accession>X0WWW1</accession>
<comment type="caution">
    <text evidence="1">The sequence shown here is derived from an EMBL/GenBank/DDBJ whole genome shotgun (WGS) entry which is preliminary data.</text>
</comment>
<feature type="non-terminal residue" evidence="1">
    <location>
        <position position="1"/>
    </location>
</feature>
<proteinExistence type="predicted"/>
<dbReference type="EMBL" id="BARS01033993">
    <property type="protein sequence ID" value="GAG17241.1"/>
    <property type="molecule type" value="Genomic_DNA"/>
</dbReference>
<evidence type="ECO:0000313" key="1">
    <source>
        <dbReference type="EMBL" id="GAG17241.1"/>
    </source>
</evidence>
<organism evidence="1">
    <name type="scientific">marine sediment metagenome</name>
    <dbReference type="NCBI Taxonomy" id="412755"/>
    <lineage>
        <taxon>unclassified sequences</taxon>
        <taxon>metagenomes</taxon>
        <taxon>ecological metagenomes</taxon>
    </lineage>
</organism>
<protein>
    <submittedName>
        <fullName evidence="1">Uncharacterized protein</fullName>
    </submittedName>
</protein>
<dbReference type="AlphaFoldDB" id="X0WWW1"/>
<name>X0WWW1_9ZZZZ</name>
<gene>
    <name evidence="1" type="ORF">S01H1_52580</name>
</gene>
<sequence length="259" mass="29491">PYFYGYRPFQRLIGRPIEYSFDGEGGCQILEKCQVEVDTLHNQRIDRGTQLNAPVWKRRRGSFQGDQKIFPGAILDFNNPEKDLMLEAGHSAYPDTANAEATVIQYMHMASGATQNVMGQSTAERPVARETLALIQEANKLFKFLIDNYRDDITELLYRAIEMMAQYAPTYRYEVTKGGKKESKNLEFPYGIIRDGIEIELMASSEVMNTEVRREINLIVYQLLSSYSTQLAGMGEMLMNPMVGDSFKKFILSVSEMGN</sequence>